<dbReference type="InterPro" id="IPR013974">
    <property type="entry name" value="SAF"/>
</dbReference>
<evidence type="ECO:0000256" key="1">
    <source>
        <dbReference type="SAM" id="Phobius"/>
    </source>
</evidence>
<dbReference type="Gene3D" id="3.90.1210.10">
    <property type="entry name" value="Antifreeze-like/N-acetylneuraminic acid synthase C-terminal domain"/>
    <property type="match status" value="1"/>
</dbReference>
<proteinExistence type="predicted"/>
<dbReference type="NCBIfam" id="TIGR03177">
    <property type="entry name" value="pilus_cpaB"/>
    <property type="match status" value="1"/>
</dbReference>
<dbReference type="RefSeq" id="WP_345371279.1">
    <property type="nucleotide sequence ID" value="NZ_BAABKD010000011.1"/>
</dbReference>
<feature type="transmembrane region" description="Helical" evidence="1">
    <location>
        <begin position="12"/>
        <end position="31"/>
    </location>
</feature>
<organism evidence="3 4">
    <name type="scientific">Paenalcaligenes hermetiae</name>
    <dbReference type="NCBI Taxonomy" id="1157987"/>
    <lineage>
        <taxon>Bacteria</taxon>
        <taxon>Pseudomonadati</taxon>
        <taxon>Pseudomonadota</taxon>
        <taxon>Betaproteobacteria</taxon>
        <taxon>Burkholderiales</taxon>
        <taxon>Alcaligenaceae</taxon>
        <taxon>Paenalcaligenes</taxon>
    </lineage>
</organism>
<dbReference type="EMBL" id="BAABKD010000011">
    <property type="protein sequence ID" value="GAA5091841.1"/>
    <property type="molecule type" value="Genomic_DNA"/>
</dbReference>
<dbReference type="InterPro" id="IPR017592">
    <property type="entry name" value="Pilus_assmbl_Flp-typ_CpaB"/>
</dbReference>
<keyword evidence="1" id="KW-1133">Transmembrane helix</keyword>
<keyword evidence="1" id="KW-0472">Membrane</keyword>
<protein>
    <submittedName>
        <fullName evidence="3">Flp pilus assembly protein CpaB</fullName>
    </submittedName>
</protein>
<feature type="domain" description="SAF" evidence="2">
    <location>
        <begin position="50"/>
        <end position="114"/>
    </location>
</feature>
<evidence type="ECO:0000259" key="2">
    <source>
        <dbReference type="SMART" id="SM00858"/>
    </source>
</evidence>
<dbReference type="InterPro" id="IPR031571">
    <property type="entry name" value="RcpC_dom"/>
</dbReference>
<dbReference type="SUPFAM" id="SSF51269">
    <property type="entry name" value="AFP III-like domain"/>
    <property type="match status" value="1"/>
</dbReference>
<dbReference type="Proteomes" id="UP001500227">
    <property type="component" value="Unassembled WGS sequence"/>
</dbReference>
<reference evidence="4" key="1">
    <citation type="journal article" date="2019" name="Int. J. Syst. Evol. Microbiol.">
        <title>The Global Catalogue of Microorganisms (GCM) 10K type strain sequencing project: providing services to taxonomists for standard genome sequencing and annotation.</title>
        <authorList>
            <consortium name="The Broad Institute Genomics Platform"/>
            <consortium name="The Broad Institute Genome Sequencing Center for Infectious Disease"/>
            <person name="Wu L."/>
            <person name="Ma J."/>
        </authorList>
    </citation>
    <scope>NUCLEOTIDE SEQUENCE [LARGE SCALE GENOMIC DNA]</scope>
    <source>
        <strain evidence="4">JCM 18423</strain>
    </source>
</reference>
<gene>
    <name evidence="3" type="primary">cpaB</name>
    <name evidence="3" type="ORF">GCM10023337_18230</name>
</gene>
<dbReference type="CDD" id="cd11614">
    <property type="entry name" value="SAF_CpaB_FlgA_like"/>
    <property type="match status" value="1"/>
</dbReference>
<accession>A0ABP9MBC6</accession>
<dbReference type="Pfam" id="PF08666">
    <property type="entry name" value="SAF"/>
    <property type="match status" value="1"/>
</dbReference>
<keyword evidence="4" id="KW-1185">Reference proteome</keyword>
<dbReference type="Pfam" id="PF16976">
    <property type="entry name" value="RcpC"/>
    <property type="match status" value="1"/>
</dbReference>
<keyword evidence="1" id="KW-0812">Transmembrane</keyword>
<sequence length="292" mass="31717">MRLFRLGAHHKFFLWAGVVFLGAGVAVWAGYRHLEQQRLLLEQKNRPVLIERVVAAQDLPAGTVLHEMHLAVRAFPQQSIPADSVTPEQYTRLLGMVLRGPIKAGDMVLGVHTVAATTEHFSARLANGRRAVTMPVDQINALAGLLRAGDLVDLYVSFDHQRRKVTAPLLQGVLVLATDDNTDQQGGTGSYATVTLDLSPEDGAKLVAARQVGMITAMLRNPHDMHLSDKAVRGDLATLLGLSTSATEFKSVPVIYGNKVPRQIRATDAKPAAVREAVVTIPTAEQLSYLQE</sequence>
<dbReference type="InterPro" id="IPR036732">
    <property type="entry name" value="AFP_Neu5c_C_sf"/>
</dbReference>
<dbReference type="SMART" id="SM00858">
    <property type="entry name" value="SAF"/>
    <property type="match status" value="1"/>
</dbReference>
<evidence type="ECO:0000313" key="4">
    <source>
        <dbReference type="Proteomes" id="UP001500227"/>
    </source>
</evidence>
<comment type="caution">
    <text evidence="3">The sequence shown here is derived from an EMBL/GenBank/DDBJ whole genome shotgun (WGS) entry which is preliminary data.</text>
</comment>
<evidence type="ECO:0000313" key="3">
    <source>
        <dbReference type="EMBL" id="GAA5091841.1"/>
    </source>
</evidence>
<name>A0ABP9MBC6_9BURK</name>